<protein>
    <submittedName>
        <fullName evidence="1">Uncharacterized protein</fullName>
    </submittedName>
</protein>
<evidence type="ECO:0000313" key="1">
    <source>
        <dbReference type="EMBL" id="WTW63186.1"/>
    </source>
</evidence>
<dbReference type="AlphaFoldDB" id="A0AAU2V7U8"/>
<dbReference type="EMBL" id="CP108318">
    <property type="protein sequence ID" value="WTW63186.1"/>
    <property type="molecule type" value="Genomic_DNA"/>
</dbReference>
<sequence>MALAEPDLAYLRAQLGAVDEADAETRLRRLGDVRLVAVEILRERRATLVADPLTVTVQGVATVNNAENVRALERQIADISAADGNSGVEPGLPVAIVRRRTR</sequence>
<gene>
    <name evidence="1" type="ORF">OG549_22440</name>
</gene>
<accession>A0AAU2V7U8</accession>
<name>A0AAU2V7U8_9ACTN</name>
<reference evidence="1" key="1">
    <citation type="submission" date="2022-10" db="EMBL/GenBank/DDBJ databases">
        <title>The complete genomes of actinobacterial strains from the NBC collection.</title>
        <authorList>
            <person name="Joergensen T.S."/>
            <person name="Alvarez Arevalo M."/>
            <person name="Sterndorff E.B."/>
            <person name="Faurdal D."/>
            <person name="Vuksanovic O."/>
            <person name="Mourched A.-S."/>
            <person name="Charusanti P."/>
            <person name="Shaw S."/>
            <person name="Blin K."/>
            <person name="Weber T."/>
        </authorList>
    </citation>
    <scope>NUCLEOTIDE SEQUENCE</scope>
    <source>
        <strain evidence="1">NBC_00003</strain>
    </source>
</reference>
<organism evidence="1">
    <name type="scientific">Streptomyces sp. NBC_00003</name>
    <dbReference type="NCBI Taxonomy" id="2903608"/>
    <lineage>
        <taxon>Bacteria</taxon>
        <taxon>Bacillati</taxon>
        <taxon>Actinomycetota</taxon>
        <taxon>Actinomycetes</taxon>
        <taxon>Kitasatosporales</taxon>
        <taxon>Streptomycetaceae</taxon>
        <taxon>Streptomyces</taxon>
    </lineage>
</organism>
<proteinExistence type="predicted"/>